<proteinExistence type="predicted"/>
<dbReference type="AlphaFoldDB" id="A0ABD3FY65"/>
<organism evidence="1 2">
    <name type="scientific">Phytophthora oleae</name>
    <dbReference type="NCBI Taxonomy" id="2107226"/>
    <lineage>
        <taxon>Eukaryota</taxon>
        <taxon>Sar</taxon>
        <taxon>Stramenopiles</taxon>
        <taxon>Oomycota</taxon>
        <taxon>Peronosporomycetes</taxon>
        <taxon>Peronosporales</taxon>
        <taxon>Peronosporaceae</taxon>
        <taxon>Phytophthora</taxon>
    </lineage>
</organism>
<dbReference type="Proteomes" id="UP001632037">
    <property type="component" value="Unassembled WGS sequence"/>
</dbReference>
<comment type="caution">
    <text evidence="1">The sequence shown here is derived from an EMBL/GenBank/DDBJ whole genome shotgun (WGS) entry which is preliminary data.</text>
</comment>
<accession>A0ABD3FY65</accession>
<reference evidence="1 2" key="1">
    <citation type="submission" date="2024-09" db="EMBL/GenBank/DDBJ databases">
        <title>Genome sequencing and assembly of Phytophthora oleae, isolate VK10A, causative agent of rot of olive drupes.</title>
        <authorList>
            <person name="Conti Taguali S."/>
            <person name="Riolo M."/>
            <person name="La Spada F."/>
            <person name="Cacciola S.O."/>
            <person name="Dionisio G."/>
        </authorList>
    </citation>
    <scope>NUCLEOTIDE SEQUENCE [LARGE SCALE GENOMIC DNA]</scope>
    <source>
        <strain evidence="1 2">VK10A</strain>
    </source>
</reference>
<protein>
    <submittedName>
        <fullName evidence="1">Uncharacterized protein</fullName>
    </submittedName>
</protein>
<keyword evidence="2" id="KW-1185">Reference proteome</keyword>
<sequence length="201" mass="23686">MQMITGDRYDGCELELAKICCKCENDNFISEIGSCHQCLPLSKFGFYRGRVTKKVAMNFYGVKEKLLTAVPHVYRNGRSSYERATLENFIYRTCGSKKEWLKHLVKVRMRREKAEAARRRSNDLFVFLDNREAELVYYVHKDDYKWLDMKDREHWYPRFQALEAAFQDAGLRIELDSKPCKDFIRNGIGSAKDVVNDVRQD</sequence>
<name>A0ABD3FY65_9STRA</name>
<evidence type="ECO:0000313" key="2">
    <source>
        <dbReference type="Proteomes" id="UP001632037"/>
    </source>
</evidence>
<dbReference type="EMBL" id="JBIMZQ010000008">
    <property type="protein sequence ID" value="KAL3669904.1"/>
    <property type="molecule type" value="Genomic_DNA"/>
</dbReference>
<evidence type="ECO:0000313" key="1">
    <source>
        <dbReference type="EMBL" id="KAL3669904.1"/>
    </source>
</evidence>
<gene>
    <name evidence="1" type="ORF">V7S43_005278</name>
</gene>